<feature type="compositionally biased region" description="Low complexity" evidence="3">
    <location>
        <begin position="593"/>
        <end position="609"/>
    </location>
</feature>
<accession>A0A5N6D9K2</accession>
<dbReference type="EMBL" id="ML735017">
    <property type="protein sequence ID" value="KAB8201637.1"/>
    <property type="molecule type" value="Genomic_DNA"/>
</dbReference>
<dbReference type="InterPro" id="IPR018392">
    <property type="entry name" value="LysM"/>
</dbReference>
<dbReference type="Gene3D" id="3.10.350.10">
    <property type="entry name" value="LysM domain"/>
    <property type="match status" value="4"/>
</dbReference>
<keyword evidence="4" id="KW-0732">Signal</keyword>
<keyword evidence="2" id="KW-0843">Virulence</keyword>
<feature type="compositionally biased region" description="Low complexity" evidence="3">
    <location>
        <begin position="695"/>
        <end position="708"/>
    </location>
</feature>
<feature type="domain" description="LysM" evidence="5">
    <location>
        <begin position="44"/>
        <end position="91"/>
    </location>
</feature>
<keyword evidence="7" id="KW-1185">Reference proteome</keyword>
<dbReference type="Pfam" id="PF01476">
    <property type="entry name" value="LysM"/>
    <property type="match status" value="2"/>
</dbReference>
<dbReference type="PANTHER" id="PTHR34997:SF1">
    <property type="entry name" value="PEPTIDOGLYCAN-BINDING LYSIN DOMAIN"/>
    <property type="match status" value="1"/>
</dbReference>
<protein>
    <recommendedName>
        <fullName evidence="5">LysM domain-containing protein</fullName>
    </recommendedName>
</protein>
<dbReference type="VEuPathDB" id="FungiDB:BDV34DRAFT_237534"/>
<feature type="region of interest" description="Disordered" evidence="3">
    <location>
        <begin position="102"/>
        <end position="175"/>
    </location>
</feature>
<dbReference type="SUPFAM" id="SSF54106">
    <property type="entry name" value="LysM domain"/>
    <property type="match status" value="2"/>
</dbReference>
<evidence type="ECO:0000256" key="3">
    <source>
        <dbReference type="SAM" id="MobiDB-lite"/>
    </source>
</evidence>
<evidence type="ECO:0000256" key="4">
    <source>
        <dbReference type="SAM" id="SignalP"/>
    </source>
</evidence>
<feature type="domain" description="LysM" evidence="5">
    <location>
        <begin position="178"/>
        <end position="226"/>
    </location>
</feature>
<feature type="compositionally biased region" description="Low complexity" evidence="3">
    <location>
        <begin position="142"/>
        <end position="152"/>
    </location>
</feature>
<feature type="compositionally biased region" description="Pro residues" evidence="3">
    <location>
        <begin position="583"/>
        <end position="592"/>
    </location>
</feature>
<dbReference type="InterPro" id="IPR052210">
    <property type="entry name" value="LysM1-like"/>
</dbReference>
<evidence type="ECO:0000313" key="7">
    <source>
        <dbReference type="Proteomes" id="UP000326532"/>
    </source>
</evidence>
<feature type="signal peptide" evidence="4">
    <location>
        <begin position="1"/>
        <end position="21"/>
    </location>
</feature>
<feature type="region of interest" description="Disordered" evidence="3">
    <location>
        <begin position="545"/>
        <end position="634"/>
    </location>
</feature>
<feature type="compositionally biased region" description="Low complexity" evidence="3">
    <location>
        <begin position="553"/>
        <end position="582"/>
    </location>
</feature>
<proteinExistence type="predicted"/>
<feature type="domain" description="LysM" evidence="5">
    <location>
        <begin position="282"/>
        <end position="328"/>
    </location>
</feature>
<feature type="compositionally biased region" description="Polar residues" evidence="3">
    <location>
        <begin position="131"/>
        <end position="141"/>
    </location>
</feature>
<dbReference type="GO" id="GO:0008061">
    <property type="term" value="F:chitin binding"/>
    <property type="evidence" value="ECO:0007669"/>
    <property type="project" value="UniProtKB-KW"/>
</dbReference>
<reference evidence="6 7" key="1">
    <citation type="submission" date="2019-04" db="EMBL/GenBank/DDBJ databases">
        <title>Fungal friends and foes A comparative genomics study of 23 Aspergillus species from section Flavi.</title>
        <authorList>
            <consortium name="DOE Joint Genome Institute"/>
            <person name="Kjaerbolling I."/>
            <person name="Vesth T.C."/>
            <person name="Frisvad J.C."/>
            <person name="Nybo J.L."/>
            <person name="Theobald S."/>
            <person name="Kildgaard S."/>
            <person name="Petersen T.I."/>
            <person name="Kuo A."/>
            <person name="Sato A."/>
            <person name="Lyhne E.K."/>
            <person name="Kogle M.E."/>
            <person name="Wiebenga A."/>
            <person name="Kun R.S."/>
            <person name="Lubbers R.J."/>
            <person name="Makela M.R."/>
            <person name="Barry K."/>
            <person name="Chovatia M."/>
            <person name="Clum A."/>
            <person name="Daum C."/>
            <person name="Haridas S."/>
            <person name="He G."/>
            <person name="LaButti K."/>
            <person name="Lipzen A."/>
            <person name="Mondo S."/>
            <person name="Pangilinan J."/>
            <person name="Riley R."/>
            <person name="Salamov A."/>
            <person name="Simmons B.A."/>
            <person name="Magnuson J.K."/>
            <person name="Henrissat B."/>
            <person name="Mortensen U.H."/>
            <person name="Larsen T.O."/>
            <person name="De vries R.P."/>
            <person name="Grigoriev I.V."/>
            <person name="Machida M."/>
            <person name="Baker S.E."/>
            <person name="Andersen M.R."/>
        </authorList>
    </citation>
    <scope>NUCLEOTIDE SEQUENCE [LARGE SCALE GENOMIC DNA]</scope>
    <source>
        <strain evidence="6 7">CBS 117618</strain>
    </source>
</reference>
<dbReference type="Proteomes" id="UP000326532">
    <property type="component" value="Unassembled WGS sequence"/>
</dbReference>
<evidence type="ECO:0000256" key="1">
    <source>
        <dbReference type="ARBA" id="ARBA00022669"/>
    </source>
</evidence>
<dbReference type="PROSITE" id="PS51782">
    <property type="entry name" value="LYSM"/>
    <property type="match status" value="3"/>
</dbReference>
<dbReference type="PANTHER" id="PTHR34997">
    <property type="entry name" value="AM15"/>
    <property type="match status" value="1"/>
</dbReference>
<dbReference type="InterPro" id="IPR036779">
    <property type="entry name" value="LysM_dom_sf"/>
</dbReference>
<evidence type="ECO:0000313" key="6">
    <source>
        <dbReference type="EMBL" id="KAB8201637.1"/>
    </source>
</evidence>
<dbReference type="OMA" id="NCNAFHT"/>
<dbReference type="AlphaFoldDB" id="A0A5N6D9K2"/>
<name>A0A5N6D9K2_ASPPA</name>
<evidence type="ECO:0000259" key="5">
    <source>
        <dbReference type="PROSITE" id="PS51782"/>
    </source>
</evidence>
<dbReference type="CDD" id="cd00118">
    <property type="entry name" value="LysM"/>
    <property type="match status" value="2"/>
</dbReference>
<evidence type="ECO:0000256" key="2">
    <source>
        <dbReference type="ARBA" id="ARBA00023026"/>
    </source>
</evidence>
<feature type="chain" id="PRO_5024825790" description="LysM domain-containing protein" evidence="4">
    <location>
        <begin position="22"/>
        <end position="717"/>
    </location>
</feature>
<feature type="region of interest" description="Disordered" evidence="3">
    <location>
        <begin position="695"/>
        <end position="717"/>
    </location>
</feature>
<keyword evidence="1" id="KW-0147">Chitin-binding</keyword>
<organism evidence="6 7">
    <name type="scientific">Aspergillus parasiticus</name>
    <dbReference type="NCBI Taxonomy" id="5067"/>
    <lineage>
        <taxon>Eukaryota</taxon>
        <taxon>Fungi</taxon>
        <taxon>Dikarya</taxon>
        <taxon>Ascomycota</taxon>
        <taxon>Pezizomycotina</taxon>
        <taxon>Eurotiomycetes</taxon>
        <taxon>Eurotiomycetidae</taxon>
        <taxon>Eurotiales</taxon>
        <taxon>Aspergillaceae</taxon>
        <taxon>Aspergillus</taxon>
        <taxon>Aspergillus subgen. Circumdati</taxon>
    </lineage>
</organism>
<dbReference type="SMART" id="SM00257">
    <property type="entry name" value="LysM"/>
    <property type="match status" value="4"/>
</dbReference>
<gene>
    <name evidence="6" type="ORF">BDV34DRAFT_237534</name>
</gene>
<sequence length="717" mass="76641">MAPFQLTLSLLLAVITTSANAVSTTWEAHPSHPTLPGTAPNCNKWYTAKKDDDCSTVQRDYGISADDFFRWNPSVSKDCKKNFWVDTSYCVGVGPAIITETPTPTVPTADGSSTTTTSIQTTKTMPIISTPGDNGTSTGKATYTFNHPTTTWTPPPPPSETAWPPTKTQPGQPTSCTKWHEVMIGDTCDIITSRYSSWMSKEDLLGWNPGLQEDCNAPLVGYYLCVMVRPAGYSITYPTGSTPVVIPDPTPYTSPPPVCPNTTDIELPPSPTQSGMPSKCQLYYHATAGDSCSKILSQYNMPEKLLHEWNPALGPGCKGLLPNYYYCLLPSGFVPMPLTVTTTPAPIQTGITSNCKAWWRRNQTETCSDIVLSFGTFSEEDFKAWNPAVGQKLKRQLTFNGPNRMGIGTVSPCLVLLPHARRLSQLSQQASRASQIEDDCYDVARKNGITVDDFLAWNPDVRVGQHDCRVLPVDYEVCVGIRPKPPIPGCAPISTNTTTSSNITLYPSARTSWHKTLTTTTLVTKCEDPSSSTCATATVTTTRIVTLPPPSTTAPTNPTFVTTTTAPTQDGNSSSPGSGESTLPPPSSPSSGPPSTNSSTPTTPSTKGPVESSSQPTGGHRTVTGPPPPEASSTITVTTTITTQCSTTSTMNTSEPDDTTVVTATMTTWCSTSFVSSMSEPDDTTVVTATMTTRCSTSGSTSQSQTASEPSMTIMHV</sequence>
<feature type="compositionally biased region" description="Low complexity" evidence="3">
    <location>
        <begin position="102"/>
        <end position="124"/>
    </location>
</feature>